<feature type="region of interest" description="Disordered" evidence="1">
    <location>
        <begin position="131"/>
        <end position="162"/>
    </location>
</feature>
<evidence type="ECO:0000313" key="3">
    <source>
        <dbReference type="Proteomes" id="UP000230750"/>
    </source>
</evidence>
<organism evidence="2 3">
    <name type="scientific">Stichopus japonicus</name>
    <name type="common">Sea cucumber</name>
    <dbReference type="NCBI Taxonomy" id="307972"/>
    <lineage>
        <taxon>Eukaryota</taxon>
        <taxon>Metazoa</taxon>
        <taxon>Echinodermata</taxon>
        <taxon>Eleutherozoa</taxon>
        <taxon>Echinozoa</taxon>
        <taxon>Holothuroidea</taxon>
        <taxon>Aspidochirotacea</taxon>
        <taxon>Aspidochirotida</taxon>
        <taxon>Stichopodidae</taxon>
        <taxon>Apostichopus</taxon>
    </lineage>
</organism>
<keyword evidence="3" id="KW-1185">Reference proteome</keyword>
<dbReference type="OrthoDB" id="67688at2759"/>
<sequence>MVIDDVSAFTFSRTLRTGRLTYDLLSPDSVPSDKSLNCQLKRNKSCNGWRCLLLVVYLEGDGNDGDATQLFYQDCNEQPDFCPLDVTITLKPLEIITCTCPRSNKLPPLSRTYSEGSRQFCNTVSGTSLRRSSSLRQPRTSKLETRSEETNVDHGTFNANPAGSELLSIRRHSEQLQMVSEVGSIKHKRRRSVPSKPRGKNKTHPEFRRSSTRVESTDIRIKKTVATFAIDEYSRSSRGNIHSGAGLSQGGEQHLHEQGEVRLRGGGGVKHDHTNNCMRAE</sequence>
<dbReference type="Proteomes" id="UP000230750">
    <property type="component" value="Unassembled WGS sequence"/>
</dbReference>
<accession>A0A2G8LLX6</accession>
<evidence type="ECO:0000256" key="1">
    <source>
        <dbReference type="SAM" id="MobiDB-lite"/>
    </source>
</evidence>
<reference evidence="2 3" key="1">
    <citation type="journal article" date="2017" name="PLoS Biol.">
        <title>The sea cucumber genome provides insights into morphological evolution and visceral regeneration.</title>
        <authorList>
            <person name="Zhang X."/>
            <person name="Sun L."/>
            <person name="Yuan J."/>
            <person name="Sun Y."/>
            <person name="Gao Y."/>
            <person name="Zhang L."/>
            <person name="Li S."/>
            <person name="Dai H."/>
            <person name="Hamel J.F."/>
            <person name="Liu C."/>
            <person name="Yu Y."/>
            <person name="Liu S."/>
            <person name="Lin W."/>
            <person name="Guo K."/>
            <person name="Jin S."/>
            <person name="Xu P."/>
            <person name="Storey K.B."/>
            <person name="Huan P."/>
            <person name="Zhang T."/>
            <person name="Zhou Y."/>
            <person name="Zhang J."/>
            <person name="Lin C."/>
            <person name="Li X."/>
            <person name="Xing L."/>
            <person name="Huo D."/>
            <person name="Sun M."/>
            <person name="Wang L."/>
            <person name="Mercier A."/>
            <person name="Li F."/>
            <person name="Yang H."/>
            <person name="Xiang J."/>
        </authorList>
    </citation>
    <scope>NUCLEOTIDE SEQUENCE [LARGE SCALE GENOMIC DNA]</scope>
    <source>
        <strain evidence="2">Shaxun</strain>
        <tissue evidence="2">Muscle</tissue>
    </source>
</reference>
<feature type="compositionally biased region" description="Low complexity" evidence="1">
    <location>
        <begin position="131"/>
        <end position="140"/>
    </location>
</feature>
<dbReference type="AlphaFoldDB" id="A0A2G8LLX6"/>
<feature type="compositionally biased region" description="Basic and acidic residues" evidence="1">
    <location>
        <begin position="141"/>
        <end position="152"/>
    </location>
</feature>
<dbReference type="EMBL" id="MRZV01000039">
    <property type="protein sequence ID" value="PIK61170.1"/>
    <property type="molecule type" value="Genomic_DNA"/>
</dbReference>
<evidence type="ECO:0000313" key="2">
    <source>
        <dbReference type="EMBL" id="PIK61170.1"/>
    </source>
</evidence>
<comment type="caution">
    <text evidence="2">The sequence shown here is derived from an EMBL/GenBank/DDBJ whole genome shotgun (WGS) entry which is preliminary data.</text>
</comment>
<name>A0A2G8LLX6_STIJA</name>
<gene>
    <name evidence="2" type="ORF">BSL78_01897</name>
</gene>
<feature type="compositionally biased region" description="Basic residues" evidence="1">
    <location>
        <begin position="185"/>
        <end position="202"/>
    </location>
</feature>
<feature type="region of interest" description="Disordered" evidence="1">
    <location>
        <begin position="182"/>
        <end position="215"/>
    </location>
</feature>
<proteinExistence type="predicted"/>
<protein>
    <submittedName>
        <fullName evidence="2">Uncharacterized protein</fullName>
    </submittedName>
</protein>